<feature type="region of interest" description="Disordered" evidence="1">
    <location>
        <begin position="1"/>
        <end position="106"/>
    </location>
</feature>
<organism evidence="2 3">
    <name type="scientific">Abeliophyllum distichum</name>
    <dbReference type="NCBI Taxonomy" id="126358"/>
    <lineage>
        <taxon>Eukaryota</taxon>
        <taxon>Viridiplantae</taxon>
        <taxon>Streptophyta</taxon>
        <taxon>Embryophyta</taxon>
        <taxon>Tracheophyta</taxon>
        <taxon>Spermatophyta</taxon>
        <taxon>Magnoliopsida</taxon>
        <taxon>eudicotyledons</taxon>
        <taxon>Gunneridae</taxon>
        <taxon>Pentapetalae</taxon>
        <taxon>asterids</taxon>
        <taxon>lamiids</taxon>
        <taxon>Lamiales</taxon>
        <taxon>Oleaceae</taxon>
        <taxon>Forsythieae</taxon>
        <taxon>Abeliophyllum</taxon>
    </lineage>
</organism>
<accession>A0ABD1SEG5</accession>
<sequence>MSRNSTLAEAPIGSDLKPKSIPPIPNQWRPNKKIKNLPNLPSLKSDGENSSLQFEVVPDGNPDSSDSSMAYELNLYKPSSLNGGSTDDRGKEVEGGIGEVARGYWD</sequence>
<comment type="caution">
    <text evidence="2">The sequence shown here is derived from an EMBL/GenBank/DDBJ whole genome shotgun (WGS) entry which is preliminary data.</text>
</comment>
<name>A0ABD1SEG5_9LAMI</name>
<gene>
    <name evidence="2" type="ORF">Adt_24679</name>
</gene>
<dbReference type="Proteomes" id="UP001604336">
    <property type="component" value="Unassembled WGS sequence"/>
</dbReference>
<proteinExistence type="predicted"/>
<dbReference type="EMBL" id="JBFOLK010000007">
    <property type="protein sequence ID" value="KAL2499129.1"/>
    <property type="molecule type" value="Genomic_DNA"/>
</dbReference>
<reference evidence="3" key="1">
    <citation type="submission" date="2024-07" db="EMBL/GenBank/DDBJ databases">
        <title>Two chromosome-level genome assemblies of Korean endemic species Abeliophyllum distichum and Forsythia ovata (Oleaceae).</title>
        <authorList>
            <person name="Jang H."/>
        </authorList>
    </citation>
    <scope>NUCLEOTIDE SEQUENCE [LARGE SCALE GENOMIC DNA]</scope>
</reference>
<evidence type="ECO:0000256" key="1">
    <source>
        <dbReference type="SAM" id="MobiDB-lite"/>
    </source>
</evidence>
<keyword evidence="3" id="KW-1185">Reference proteome</keyword>
<dbReference type="AlphaFoldDB" id="A0ABD1SEG5"/>
<evidence type="ECO:0000313" key="3">
    <source>
        <dbReference type="Proteomes" id="UP001604336"/>
    </source>
</evidence>
<protein>
    <submittedName>
        <fullName evidence="2">Protein MOS2</fullName>
    </submittedName>
</protein>
<evidence type="ECO:0000313" key="2">
    <source>
        <dbReference type="EMBL" id="KAL2499129.1"/>
    </source>
</evidence>